<sequence>MKKIYTIITLLLVAKILGQVGIGTSSPISSSALDITSLSKGVLIPRVALTSTDTKAPLSGTVPEGVLVFNTATSGTSSTAVFPGLYVWANNQWNLPAELNSTKAKAVKFNNLPSSTTNFNPGTTTQTVTIDIFGTQVFNDDPSIFEKVTDNSLLIKQTGLYLISVNLALKQNPAVDQSRVADYLYFNVNSNLASAKIITLVPQYNPSRVNINGRFAFGSNSYAYISSGDTLTFLSQRYKNGTNYNGTVNFDNTSLSSITIIKIQ</sequence>
<dbReference type="EMBL" id="JAUTAL010000001">
    <property type="protein sequence ID" value="MDQ1096908.1"/>
    <property type="molecule type" value="Genomic_DNA"/>
</dbReference>
<evidence type="ECO:0000313" key="2">
    <source>
        <dbReference type="Proteomes" id="UP001225072"/>
    </source>
</evidence>
<evidence type="ECO:0000313" key="1">
    <source>
        <dbReference type="EMBL" id="MDQ1096908.1"/>
    </source>
</evidence>
<organism evidence="1 2">
    <name type="scientific">Chryseobacterium camelliae</name>
    <dbReference type="NCBI Taxonomy" id="1265445"/>
    <lineage>
        <taxon>Bacteria</taxon>
        <taxon>Pseudomonadati</taxon>
        <taxon>Bacteroidota</taxon>
        <taxon>Flavobacteriia</taxon>
        <taxon>Flavobacteriales</taxon>
        <taxon>Weeksellaceae</taxon>
        <taxon>Chryseobacterium group</taxon>
        <taxon>Chryseobacterium</taxon>
    </lineage>
</organism>
<protein>
    <recommendedName>
        <fullName evidence="3">C1q domain-containing protein</fullName>
    </recommendedName>
</protein>
<evidence type="ECO:0008006" key="3">
    <source>
        <dbReference type="Google" id="ProtNLM"/>
    </source>
</evidence>
<dbReference type="RefSeq" id="WP_307450075.1">
    <property type="nucleotide sequence ID" value="NZ_JAUTAL010000001.1"/>
</dbReference>
<name>A0ABU0TIM7_9FLAO</name>
<dbReference type="Proteomes" id="UP001225072">
    <property type="component" value="Unassembled WGS sequence"/>
</dbReference>
<proteinExistence type="predicted"/>
<reference evidence="1 2" key="1">
    <citation type="submission" date="2023-07" db="EMBL/GenBank/DDBJ databases">
        <title>Functional and genomic diversity of the sorghum phyllosphere microbiome.</title>
        <authorList>
            <person name="Shade A."/>
        </authorList>
    </citation>
    <scope>NUCLEOTIDE SEQUENCE [LARGE SCALE GENOMIC DNA]</scope>
    <source>
        <strain evidence="1 2">SORGH_AS_1064</strain>
    </source>
</reference>
<gene>
    <name evidence="1" type="ORF">QE404_002055</name>
</gene>
<accession>A0ABU0TIM7</accession>
<comment type="caution">
    <text evidence="1">The sequence shown here is derived from an EMBL/GenBank/DDBJ whole genome shotgun (WGS) entry which is preliminary data.</text>
</comment>
<keyword evidence="2" id="KW-1185">Reference proteome</keyword>